<evidence type="ECO:0000259" key="2">
    <source>
        <dbReference type="Pfam" id="PF20009"/>
    </source>
</evidence>
<keyword evidence="4" id="KW-1185">Reference proteome</keyword>
<dbReference type="RefSeq" id="WP_379523281.1">
    <property type="nucleotide sequence ID" value="NZ_JBHSPA010000098.1"/>
</dbReference>
<accession>A0ABW1D719</accession>
<evidence type="ECO:0000256" key="1">
    <source>
        <dbReference type="SAM" id="MobiDB-lite"/>
    </source>
</evidence>
<evidence type="ECO:0000313" key="4">
    <source>
        <dbReference type="Proteomes" id="UP001596058"/>
    </source>
</evidence>
<name>A0ABW1D719_9ACTN</name>
<evidence type="ECO:0000313" key="3">
    <source>
        <dbReference type="EMBL" id="MFC5833859.1"/>
    </source>
</evidence>
<proteinExistence type="predicted"/>
<protein>
    <submittedName>
        <fullName evidence="3">GEVED domain-containing protein</fullName>
    </submittedName>
</protein>
<gene>
    <name evidence="3" type="ORF">ACFPZ3_59305</name>
</gene>
<dbReference type="Pfam" id="PF20009">
    <property type="entry name" value="GEVED"/>
    <property type="match status" value="1"/>
</dbReference>
<sequence>MVGFEPPPGHGRGPRTDRIPSSVTGWIDFNHNGRFDPLERATAQAAKSATTAKLSWTIPQPPRTGPTWMRLRLTARARAAVSPTGWSDSGEVEDHRVQLVRLSAGAAPGR</sequence>
<organism evidence="3 4">
    <name type="scientific">Nonomuraea insulae</name>
    <dbReference type="NCBI Taxonomy" id="1616787"/>
    <lineage>
        <taxon>Bacteria</taxon>
        <taxon>Bacillati</taxon>
        <taxon>Actinomycetota</taxon>
        <taxon>Actinomycetes</taxon>
        <taxon>Streptosporangiales</taxon>
        <taxon>Streptosporangiaceae</taxon>
        <taxon>Nonomuraea</taxon>
    </lineage>
</organism>
<dbReference type="InterPro" id="IPR045474">
    <property type="entry name" value="GEVED"/>
</dbReference>
<comment type="caution">
    <text evidence="3">The sequence shown here is derived from an EMBL/GenBank/DDBJ whole genome shotgun (WGS) entry which is preliminary data.</text>
</comment>
<dbReference type="EMBL" id="JBHSPA010000098">
    <property type="protein sequence ID" value="MFC5833859.1"/>
    <property type="molecule type" value="Genomic_DNA"/>
</dbReference>
<feature type="domain" description="GEVED" evidence="2">
    <location>
        <begin position="23"/>
        <end position="98"/>
    </location>
</feature>
<feature type="region of interest" description="Disordered" evidence="1">
    <location>
        <begin position="1"/>
        <end position="22"/>
    </location>
</feature>
<reference evidence="4" key="1">
    <citation type="journal article" date="2019" name="Int. J. Syst. Evol. Microbiol.">
        <title>The Global Catalogue of Microorganisms (GCM) 10K type strain sequencing project: providing services to taxonomists for standard genome sequencing and annotation.</title>
        <authorList>
            <consortium name="The Broad Institute Genomics Platform"/>
            <consortium name="The Broad Institute Genome Sequencing Center for Infectious Disease"/>
            <person name="Wu L."/>
            <person name="Ma J."/>
        </authorList>
    </citation>
    <scope>NUCLEOTIDE SEQUENCE [LARGE SCALE GENOMIC DNA]</scope>
    <source>
        <strain evidence="4">CCUG 53903</strain>
    </source>
</reference>
<dbReference type="Proteomes" id="UP001596058">
    <property type="component" value="Unassembled WGS sequence"/>
</dbReference>